<evidence type="ECO:0000313" key="10">
    <source>
        <dbReference type="Proteomes" id="UP000284220"/>
    </source>
</evidence>
<dbReference type="InterPro" id="IPR036637">
    <property type="entry name" value="Phosphohistidine_dom_sf"/>
</dbReference>
<evidence type="ECO:0000259" key="2">
    <source>
        <dbReference type="Pfam" id="PF01326"/>
    </source>
</evidence>
<evidence type="ECO:0008006" key="11">
    <source>
        <dbReference type="Google" id="ProtNLM"/>
    </source>
</evidence>
<dbReference type="Proteomes" id="UP000265808">
    <property type="component" value="Unassembled WGS sequence"/>
</dbReference>
<dbReference type="EMBL" id="QRJH01000001">
    <property type="protein sequence ID" value="RHH20900.1"/>
    <property type="molecule type" value="Genomic_DNA"/>
</dbReference>
<evidence type="ECO:0000313" key="4">
    <source>
        <dbReference type="EMBL" id="RHC09908.1"/>
    </source>
</evidence>
<dbReference type="Gene3D" id="3.50.30.10">
    <property type="entry name" value="Phosphohistidine domain"/>
    <property type="match status" value="1"/>
</dbReference>
<evidence type="ECO:0000313" key="8">
    <source>
        <dbReference type="Proteomes" id="UP000265828"/>
    </source>
</evidence>
<dbReference type="Proteomes" id="UP000284220">
    <property type="component" value="Unassembled WGS sequence"/>
</dbReference>
<dbReference type="InterPro" id="IPR008279">
    <property type="entry name" value="PEP-util_enz_mobile_dom"/>
</dbReference>
<dbReference type="Proteomes" id="UP000265828">
    <property type="component" value="Unassembled WGS sequence"/>
</dbReference>
<dbReference type="Gene3D" id="3.30.470.20">
    <property type="entry name" value="ATP-grasp fold, B domain"/>
    <property type="match status" value="1"/>
</dbReference>
<sequence length="709" mass="82559">MNKSIFTELEHYGEILEKHFHDMMDVEFTVENGKLYILSARIGKRSKLANLKIVMSMFCEGKMSVEDVIKKIPYQQIEDLLDEEKLVNADELEFLGKGLPVSGGVGTATICFSIDEAEYLIRKKEQFIFCQMELSTETIELVSSKYCRGVITARGGMTSHAAVVCRGINKPCVAGFGDFNKMGDAIHASGNSVTIDGNNGNVYAGLGKIEKNTSSVEEIKLLYELLLVVIKNNIITTETVPLIWRLWDVIVLHKRYRGNDNAKQIVIKKDYEYISFEPPLRNEMEKIFSKLQCVNNANLMIEDFLGFLFSQLSAQVPIGSHYLYMRPLLNPMGTIKYNKVHKKVNCGDSVGIQLTGVEFFNVNRYVDFLLDIYSVKIYFCTEFFDNDEVKSNNMSYYPLNYLDFTNPNGEGLIINTYNAKNVAVYINDVLIPTDKLMYIYHLLRRRKYYWSWYDENNISKNEIMDYLRTNSFYKEDDSKLYFLCEEMNLIYKGELTLAGKSLTGRENMGSNKNIDYILDEVLLRGYDDKSNESNDFLLLIQKKEFKDLIALELYEYYFWNERHEFDLQLLKEIVDSVCNYFNSPEVMRQIEVGVLQTLPSAIIISMVTTIWSKMKKLRNKKNAILDEENSWMRIERNIRKIDKEFSNHDYILSDDMERIFEASREEIQPLLKLCGCKCFLNKKRSIWIKAGTKEERIREILKNNKFKYK</sequence>
<dbReference type="GO" id="GO:0050242">
    <property type="term" value="F:pyruvate, phosphate dikinase activity"/>
    <property type="evidence" value="ECO:0007669"/>
    <property type="project" value="InterPro"/>
</dbReference>
<comment type="caution">
    <text evidence="3">The sequence shown here is derived from an EMBL/GenBank/DDBJ whole genome shotgun (WGS) entry which is preliminary data.</text>
</comment>
<dbReference type="PANTHER" id="PTHR22931:SF9">
    <property type="entry name" value="PYRUVATE, PHOSPHATE DIKINASE 1, CHLOROPLASTIC"/>
    <property type="match status" value="1"/>
</dbReference>
<proteinExistence type="predicted"/>
<evidence type="ECO:0000313" key="6">
    <source>
        <dbReference type="EMBL" id="RHH20900.1"/>
    </source>
</evidence>
<protein>
    <recommendedName>
        <fullName evidence="11">Pyruvate, phosphate dikinase</fullName>
    </recommendedName>
</protein>
<dbReference type="EMBL" id="QRHZ01000024">
    <property type="protein sequence ID" value="RHG12906.1"/>
    <property type="molecule type" value="Genomic_DNA"/>
</dbReference>
<feature type="domain" description="PEP-utilising enzyme mobile" evidence="1">
    <location>
        <begin position="128"/>
        <end position="200"/>
    </location>
</feature>
<dbReference type="SUPFAM" id="SSF56059">
    <property type="entry name" value="Glutathione synthetase ATP-binding domain-like"/>
    <property type="match status" value="1"/>
</dbReference>
<accession>A0A395X6A9</accession>
<dbReference type="GO" id="GO:0016301">
    <property type="term" value="F:kinase activity"/>
    <property type="evidence" value="ECO:0007669"/>
    <property type="project" value="InterPro"/>
</dbReference>
<dbReference type="GO" id="GO:0005524">
    <property type="term" value="F:ATP binding"/>
    <property type="evidence" value="ECO:0007669"/>
    <property type="project" value="InterPro"/>
</dbReference>
<evidence type="ECO:0000313" key="9">
    <source>
        <dbReference type="Proteomes" id="UP000284024"/>
    </source>
</evidence>
<dbReference type="Gene3D" id="1.10.189.10">
    <property type="entry name" value="Pyruvate Phosphate Dikinase, domain 2"/>
    <property type="match status" value="1"/>
</dbReference>
<dbReference type="EMBL" id="QRZI01000019">
    <property type="protein sequence ID" value="RGV60391.1"/>
    <property type="molecule type" value="Genomic_DNA"/>
</dbReference>
<dbReference type="Pfam" id="PF01326">
    <property type="entry name" value="PPDK_N"/>
    <property type="match status" value="1"/>
</dbReference>
<dbReference type="AlphaFoldDB" id="A0A395X6A9"/>
<gene>
    <name evidence="6" type="ORF">DW222_00195</name>
    <name evidence="5" type="ORF">DW272_18010</name>
    <name evidence="4" type="ORF">DW859_00355</name>
    <name evidence="3" type="ORF">DWW07_17115</name>
</gene>
<organism evidence="3 8">
    <name type="scientific">Blautia obeum</name>
    <dbReference type="NCBI Taxonomy" id="40520"/>
    <lineage>
        <taxon>Bacteria</taxon>
        <taxon>Bacillati</taxon>
        <taxon>Bacillota</taxon>
        <taxon>Clostridia</taxon>
        <taxon>Lachnospirales</taxon>
        <taxon>Lachnospiraceae</taxon>
        <taxon>Blautia</taxon>
    </lineage>
</organism>
<dbReference type="InterPro" id="IPR010121">
    <property type="entry name" value="Pyruvate_phosphate_dikinase"/>
</dbReference>
<dbReference type="SUPFAM" id="SSF52009">
    <property type="entry name" value="Phosphohistidine domain"/>
    <property type="match status" value="1"/>
</dbReference>
<dbReference type="Proteomes" id="UP000284024">
    <property type="component" value="Unassembled WGS sequence"/>
</dbReference>
<dbReference type="RefSeq" id="WP_117628834.1">
    <property type="nucleotide sequence ID" value="NZ_CP176627.1"/>
</dbReference>
<evidence type="ECO:0000259" key="1">
    <source>
        <dbReference type="Pfam" id="PF00391"/>
    </source>
</evidence>
<feature type="domain" description="Pyruvate phosphate dikinase AMP/ATP-binding" evidence="2">
    <location>
        <begin position="6"/>
        <end position="57"/>
    </location>
</feature>
<dbReference type="InterPro" id="IPR002192">
    <property type="entry name" value="PPDK_AMP/ATP-bd"/>
</dbReference>
<evidence type="ECO:0000313" key="7">
    <source>
        <dbReference type="Proteomes" id="UP000265808"/>
    </source>
</evidence>
<dbReference type="EMBL" id="QSHL01000001">
    <property type="protein sequence ID" value="RHC09908.1"/>
    <property type="molecule type" value="Genomic_DNA"/>
</dbReference>
<reference evidence="7 8" key="1">
    <citation type="submission" date="2018-08" db="EMBL/GenBank/DDBJ databases">
        <title>A genome reference for cultivated species of the human gut microbiota.</title>
        <authorList>
            <person name="Zou Y."/>
            <person name="Xue W."/>
            <person name="Luo G."/>
        </authorList>
    </citation>
    <scope>NUCLEOTIDE SEQUENCE [LARGE SCALE GENOMIC DNA]</scope>
    <source>
        <strain evidence="3 8">AF14-23</strain>
        <strain evidence="6 9">AM18-2AC</strain>
        <strain evidence="5 10">AM22-9LB</strain>
        <strain evidence="4 7">AM37-4AC</strain>
    </source>
</reference>
<evidence type="ECO:0000313" key="5">
    <source>
        <dbReference type="EMBL" id="RHG12906.1"/>
    </source>
</evidence>
<dbReference type="Pfam" id="PF00391">
    <property type="entry name" value="PEP-utilizers"/>
    <property type="match status" value="1"/>
</dbReference>
<evidence type="ECO:0000313" key="3">
    <source>
        <dbReference type="EMBL" id="RGV60391.1"/>
    </source>
</evidence>
<name>A0A395X6A9_9FIRM</name>
<dbReference type="PANTHER" id="PTHR22931">
    <property type="entry name" value="PHOSPHOENOLPYRUVATE DIKINASE-RELATED"/>
    <property type="match status" value="1"/>
</dbReference>